<evidence type="ECO:0000313" key="4">
    <source>
        <dbReference type="EMBL" id="CAF4238266.1"/>
    </source>
</evidence>
<dbReference type="Proteomes" id="UP000663836">
    <property type="component" value="Unassembled WGS sequence"/>
</dbReference>
<dbReference type="AlphaFoldDB" id="A0A820DXK3"/>
<keyword evidence="1 2" id="KW-0539">Nucleus</keyword>
<gene>
    <name evidence="4" type="ORF">JBS370_LOCUS38194</name>
</gene>
<comment type="caution">
    <text evidence="4">The sequence shown here is derived from an EMBL/GenBank/DDBJ whole genome shotgun (WGS) entry which is preliminary data.</text>
</comment>
<evidence type="ECO:0000313" key="5">
    <source>
        <dbReference type="Proteomes" id="UP000663836"/>
    </source>
</evidence>
<reference evidence="4" key="1">
    <citation type="submission" date="2021-02" db="EMBL/GenBank/DDBJ databases">
        <authorList>
            <person name="Nowell W R."/>
        </authorList>
    </citation>
    <scope>NUCLEOTIDE SEQUENCE</scope>
</reference>
<dbReference type="InterPro" id="IPR001356">
    <property type="entry name" value="HD"/>
</dbReference>
<comment type="subcellular location">
    <subcellularLocation>
        <location evidence="1 2">Nucleus</location>
    </subcellularLocation>
</comment>
<dbReference type="CDD" id="cd00086">
    <property type="entry name" value="homeodomain"/>
    <property type="match status" value="1"/>
</dbReference>
<keyword evidence="1 2" id="KW-0238">DNA-binding</keyword>
<keyword evidence="1 2" id="KW-0371">Homeobox</keyword>
<proteinExistence type="predicted"/>
<organism evidence="4 5">
    <name type="scientific">Rotaria sordida</name>
    <dbReference type="NCBI Taxonomy" id="392033"/>
    <lineage>
        <taxon>Eukaryota</taxon>
        <taxon>Metazoa</taxon>
        <taxon>Spiralia</taxon>
        <taxon>Gnathifera</taxon>
        <taxon>Rotifera</taxon>
        <taxon>Eurotatoria</taxon>
        <taxon>Bdelloidea</taxon>
        <taxon>Philodinida</taxon>
        <taxon>Philodinidae</taxon>
        <taxon>Rotaria</taxon>
    </lineage>
</organism>
<dbReference type="PROSITE" id="PS50071">
    <property type="entry name" value="HOMEOBOX_2"/>
    <property type="match status" value="1"/>
</dbReference>
<evidence type="ECO:0000259" key="3">
    <source>
        <dbReference type="PROSITE" id="PS50071"/>
    </source>
</evidence>
<dbReference type="GO" id="GO:0005634">
    <property type="term" value="C:nucleus"/>
    <property type="evidence" value="ECO:0007669"/>
    <property type="project" value="UniProtKB-SubCell"/>
</dbReference>
<evidence type="ECO:0000256" key="2">
    <source>
        <dbReference type="RuleBase" id="RU000682"/>
    </source>
</evidence>
<evidence type="ECO:0000256" key="1">
    <source>
        <dbReference type="PROSITE-ProRule" id="PRU00108"/>
    </source>
</evidence>
<feature type="non-terminal residue" evidence="4">
    <location>
        <position position="1"/>
    </location>
</feature>
<dbReference type="GO" id="GO:0003677">
    <property type="term" value="F:DNA binding"/>
    <property type="evidence" value="ECO:0007669"/>
    <property type="project" value="UniProtKB-UniRule"/>
</dbReference>
<feature type="DNA-binding region" description="Homeobox" evidence="1">
    <location>
        <begin position="13"/>
        <end position="63"/>
    </location>
</feature>
<feature type="domain" description="Homeobox" evidence="3">
    <location>
        <begin position="11"/>
        <end position="62"/>
    </location>
</feature>
<name>A0A820DXK3_9BILA</name>
<protein>
    <recommendedName>
        <fullName evidence="3">Homeobox domain-containing protein</fullName>
    </recommendedName>
</protein>
<dbReference type="SUPFAM" id="SSF46689">
    <property type="entry name" value="Homeodomain-like"/>
    <property type="match status" value="1"/>
</dbReference>
<dbReference type="Gene3D" id="1.10.10.60">
    <property type="entry name" value="Homeodomain-like"/>
    <property type="match status" value="1"/>
</dbReference>
<accession>A0A820DXK3</accession>
<dbReference type="InterPro" id="IPR009057">
    <property type="entry name" value="Homeodomain-like_sf"/>
</dbReference>
<sequence length="74" mass="9051">SERASWVIQMLTKEHLDSLEQFFQHNNFAQINEMKSIATHLNITDCYVRTWFRYRLFKETAIRLRRRYLPFVAA</sequence>
<dbReference type="EMBL" id="CAJOBD010020028">
    <property type="protein sequence ID" value="CAF4238266.1"/>
    <property type="molecule type" value="Genomic_DNA"/>
</dbReference>
<dbReference type="Pfam" id="PF00046">
    <property type="entry name" value="Homeodomain"/>
    <property type="match status" value="1"/>
</dbReference>